<dbReference type="Proteomes" id="UP000178747">
    <property type="component" value="Unassembled WGS sequence"/>
</dbReference>
<comment type="caution">
    <text evidence="2">The sequence shown here is derived from an EMBL/GenBank/DDBJ whole genome shotgun (WGS) entry which is preliminary data.</text>
</comment>
<dbReference type="EMBL" id="MHIH01000020">
    <property type="protein sequence ID" value="OGY47710.1"/>
    <property type="molecule type" value="Genomic_DNA"/>
</dbReference>
<feature type="transmembrane region" description="Helical" evidence="1">
    <location>
        <begin position="335"/>
        <end position="363"/>
    </location>
</feature>
<feature type="transmembrane region" description="Helical" evidence="1">
    <location>
        <begin position="285"/>
        <end position="303"/>
    </location>
</feature>
<feature type="transmembrane region" description="Helical" evidence="1">
    <location>
        <begin position="225"/>
        <end position="244"/>
    </location>
</feature>
<protein>
    <submittedName>
        <fullName evidence="2">Uncharacterized protein</fullName>
    </submittedName>
</protein>
<keyword evidence="1" id="KW-0812">Transmembrane</keyword>
<proteinExistence type="predicted"/>
<dbReference type="InterPro" id="IPR051790">
    <property type="entry name" value="Cytochrome_c-biogenesis_DsbD"/>
</dbReference>
<dbReference type="PANTHER" id="PTHR31272:SF9">
    <property type="entry name" value="BLL1027 PROTEIN"/>
    <property type="match status" value="1"/>
</dbReference>
<keyword evidence="1" id="KW-1133">Transmembrane helix</keyword>
<evidence type="ECO:0000256" key="1">
    <source>
        <dbReference type="SAM" id="Phobius"/>
    </source>
</evidence>
<dbReference type="AlphaFoldDB" id="A0A1G1Y7J5"/>
<evidence type="ECO:0000313" key="3">
    <source>
        <dbReference type="Proteomes" id="UP000178747"/>
    </source>
</evidence>
<organism evidence="2 3">
    <name type="scientific">Candidatus Buchananbacteria bacterium RIFCSPHIGHO2_02_FULL_38_8</name>
    <dbReference type="NCBI Taxonomy" id="1797538"/>
    <lineage>
        <taxon>Bacteria</taxon>
        <taxon>Candidatus Buchananiibacteriota</taxon>
    </lineage>
</organism>
<name>A0A1G1Y7J5_9BACT</name>
<sequence length="433" mass="49065">MSKILSRVISLLTIFFFILVPLFSIHAHESDQSHSEASEAVIYYNEACAMCAIYINDELPEMLKAHGITDFIKNDYINDRSNRPEMNQLMDELGVPLPLQSHIMTFVGDPSASSGYKYKYILGGHVPKHIIDDLFNPDYNQKFKRIIVYQDEMHGNVEDYRVWAIPAYADNFVSQIKTYPIDTSVTEYLSYLEQNKEQLLEDGKYEWLKEKSLLPTVLISGFLDGLNPCAFAVLLLFIAFLFSINRARADVLKMGSVYIIAIYLAYLLIGFGILKAILFTNSPHFMAKLGSWLVIVLGLINIINHFAPKFPIKLGIPQVSKDTIQTWMRKATLPAAFVMGFLVGLCTFPCSGGIYVAIIGLLALKTTYWMGVSYLLLYNLMFVSSLIILLILAANPYTLIKLGEWQKNHKKAEKLIMGLIMILTGLIFLIFFI</sequence>
<accession>A0A1G1Y7J5</accession>
<reference evidence="2 3" key="1">
    <citation type="journal article" date="2016" name="Nat. Commun.">
        <title>Thousands of microbial genomes shed light on interconnected biogeochemical processes in an aquifer system.</title>
        <authorList>
            <person name="Anantharaman K."/>
            <person name="Brown C.T."/>
            <person name="Hug L.A."/>
            <person name="Sharon I."/>
            <person name="Castelle C.J."/>
            <person name="Probst A.J."/>
            <person name="Thomas B.C."/>
            <person name="Singh A."/>
            <person name="Wilkins M.J."/>
            <person name="Karaoz U."/>
            <person name="Brodie E.L."/>
            <person name="Williams K.H."/>
            <person name="Hubbard S.S."/>
            <person name="Banfield J.F."/>
        </authorList>
    </citation>
    <scope>NUCLEOTIDE SEQUENCE [LARGE SCALE GENOMIC DNA]</scope>
</reference>
<keyword evidence="1" id="KW-0472">Membrane</keyword>
<dbReference type="PANTHER" id="PTHR31272">
    <property type="entry name" value="CYTOCHROME C-TYPE BIOGENESIS PROTEIN HI_1454-RELATED"/>
    <property type="match status" value="1"/>
</dbReference>
<gene>
    <name evidence="2" type="ORF">A3J62_03970</name>
</gene>
<feature type="transmembrane region" description="Helical" evidence="1">
    <location>
        <begin position="256"/>
        <end position="279"/>
    </location>
</feature>
<feature type="transmembrane region" description="Helical" evidence="1">
    <location>
        <begin position="415"/>
        <end position="432"/>
    </location>
</feature>
<evidence type="ECO:0000313" key="2">
    <source>
        <dbReference type="EMBL" id="OGY47710.1"/>
    </source>
</evidence>
<feature type="transmembrane region" description="Helical" evidence="1">
    <location>
        <begin position="375"/>
        <end position="394"/>
    </location>
</feature>